<evidence type="ECO:0000259" key="7">
    <source>
        <dbReference type="SMART" id="SM00382"/>
    </source>
</evidence>
<comment type="function">
    <text evidence="1">DNA-dependent ATPase that plays important roles in cellular responses to stalled DNA replication processes.</text>
</comment>
<dbReference type="GO" id="GO:0000731">
    <property type="term" value="P:DNA synthesis involved in DNA repair"/>
    <property type="evidence" value="ECO:0007669"/>
    <property type="project" value="TreeGrafter"/>
</dbReference>
<dbReference type="SMART" id="SM00382">
    <property type="entry name" value="AAA"/>
    <property type="match status" value="1"/>
</dbReference>
<dbReference type="PANTHER" id="PTHR13779:SF7">
    <property type="entry name" value="ATPASE WRNIP1"/>
    <property type="match status" value="1"/>
</dbReference>
<dbReference type="FunFam" id="1.10.8.60:FF:000029">
    <property type="entry name" value="Replication-associated recombination protein A"/>
    <property type="match status" value="1"/>
</dbReference>
<keyword evidence="4" id="KW-0235">DNA replication</keyword>
<comment type="similarity">
    <text evidence="2">Belongs to the AAA ATPase family. RarA/MGS1/WRNIP1 subfamily.</text>
</comment>
<dbReference type="Pfam" id="PF16193">
    <property type="entry name" value="AAA_assoc_2"/>
    <property type="match status" value="1"/>
</dbReference>
<dbReference type="CDD" id="cd18139">
    <property type="entry name" value="HLD_clamp_RarA"/>
    <property type="match status" value="1"/>
</dbReference>
<organism evidence="8 9">
    <name type="scientific">Candidatus Fischerbacteria bacterium RBG_13_37_8</name>
    <dbReference type="NCBI Taxonomy" id="1817863"/>
    <lineage>
        <taxon>Bacteria</taxon>
        <taxon>Candidatus Fischeribacteriota</taxon>
    </lineage>
</organism>
<sequence length="451" mass="50431">MTIDPSSYHQNTLFDENTKSAQNNAPLADRMRPKTLSEFVGQNHLLAPGKPFKQLIEKGKIPSMILWGPPGIGKTTLAFIISKMHNMLFVPYSAVLGSIKEIKQLMHKYSNINRTHARKLLLLIDEVHRLNKAQQDAFLPYIEKGAIAFIGATTENPSFEVIPALLSRTKVYTLTPLTPDDIKCIIIRALSNEEQGYGKTGFTIAENALHFMVILSDGDARKALNILELAVEYILSSQKEIKEISLDFLKELEQKKIILFDKQGEEFYNLISALHKSIRNSDIDASIYWLTRMIEGGADLLYLARRLIRVASEDIGNADPRALSLAIAAKEAVHFLGNPEGILALVQTAIYLAAAPKSNAVYTAYGKALEAVKNTVNEPVPLHLRNPVTSLMKHLGYGKDYLYAHDFDEKTTSMDCLPDSLKSLKLYLPAGKGFEKIIVRRLKRLSSIKRK</sequence>
<dbReference type="EMBL" id="MFGW01000065">
    <property type="protein sequence ID" value="OGF67219.1"/>
    <property type="molecule type" value="Genomic_DNA"/>
</dbReference>
<dbReference type="FunFam" id="3.40.50.300:FF:000137">
    <property type="entry name" value="Replication-associated recombination protein A"/>
    <property type="match status" value="1"/>
</dbReference>
<dbReference type="FunFam" id="1.20.272.10:FF:000001">
    <property type="entry name" value="Putative AAA family ATPase"/>
    <property type="match status" value="1"/>
</dbReference>
<dbReference type="SUPFAM" id="SSF48019">
    <property type="entry name" value="post-AAA+ oligomerization domain-like"/>
    <property type="match status" value="1"/>
</dbReference>
<dbReference type="GO" id="GO:0017116">
    <property type="term" value="F:single-stranded DNA helicase activity"/>
    <property type="evidence" value="ECO:0007669"/>
    <property type="project" value="TreeGrafter"/>
</dbReference>
<comment type="caution">
    <text evidence="8">The sequence shown here is derived from an EMBL/GenBank/DDBJ whole genome shotgun (WGS) entry which is preliminary data.</text>
</comment>
<evidence type="ECO:0000256" key="4">
    <source>
        <dbReference type="ARBA" id="ARBA00022705"/>
    </source>
</evidence>
<protein>
    <recommendedName>
        <fullName evidence="3">Replication-associated recombination protein A</fullName>
    </recommendedName>
</protein>
<keyword evidence="5" id="KW-0547">Nucleotide-binding</keyword>
<dbReference type="SUPFAM" id="SSF52540">
    <property type="entry name" value="P-loop containing nucleoside triphosphate hydrolases"/>
    <property type="match status" value="1"/>
</dbReference>
<evidence type="ECO:0000256" key="1">
    <source>
        <dbReference type="ARBA" id="ARBA00002393"/>
    </source>
</evidence>
<dbReference type="Gene3D" id="1.20.272.10">
    <property type="match status" value="1"/>
</dbReference>
<evidence type="ECO:0000313" key="9">
    <source>
        <dbReference type="Proteomes" id="UP000178943"/>
    </source>
</evidence>
<dbReference type="Gene3D" id="3.40.50.300">
    <property type="entry name" value="P-loop containing nucleotide triphosphate hydrolases"/>
    <property type="match status" value="1"/>
</dbReference>
<dbReference type="GO" id="GO:0005524">
    <property type="term" value="F:ATP binding"/>
    <property type="evidence" value="ECO:0007669"/>
    <property type="project" value="UniProtKB-KW"/>
</dbReference>
<feature type="domain" description="AAA+ ATPase" evidence="7">
    <location>
        <begin position="60"/>
        <end position="177"/>
    </location>
</feature>
<dbReference type="InterPro" id="IPR008824">
    <property type="entry name" value="RuvB-like_N"/>
</dbReference>
<name>A0A1F5VUX5_9BACT</name>
<dbReference type="InterPro" id="IPR027417">
    <property type="entry name" value="P-loop_NTPase"/>
</dbReference>
<dbReference type="GO" id="GO:0006261">
    <property type="term" value="P:DNA-templated DNA replication"/>
    <property type="evidence" value="ECO:0007669"/>
    <property type="project" value="TreeGrafter"/>
</dbReference>
<dbReference type="Proteomes" id="UP000178943">
    <property type="component" value="Unassembled WGS sequence"/>
</dbReference>
<gene>
    <name evidence="8" type="ORF">A2Y62_03200</name>
</gene>
<reference evidence="8 9" key="1">
    <citation type="journal article" date="2016" name="Nat. Commun.">
        <title>Thousands of microbial genomes shed light on interconnected biogeochemical processes in an aquifer system.</title>
        <authorList>
            <person name="Anantharaman K."/>
            <person name="Brown C.T."/>
            <person name="Hug L.A."/>
            <person name="Sharon I."/>
            <person name="Castelle C.J."/>
            <person name="Probst A.J."/>
            <person name="Thomas B.C."/>
            <person name="Singh A."/>
            <person name="Wilkins M.J."/>
            <person name="Karaoz U."/>
            <person name="Brodie E.L."/>
            <person name="Williams K.H."/>
            <person name="Hubbard S.S."/>
            <person name="Banfield J.F."/>
        </authorList>
    </citation>
    <scope>NUCLEOTIDE SEQUENCE [LARGE SCALE GENOMIC DNA]</scope>
</reference>
<dbReference type="InterPro" id="IPR003593">
    <property type="entry name" value="AAA+_ATPase"/>
</dbReference>
<proteinExistence type="inferred from homology"/>
<dbReference type="InterPro" id="IPR008921">
    <property type="entry name" value="DNA_pol3_clamp-load_cplx_C"/>
</dbReference>
<evidence type="ECO:0000256" key="5">
    <source>
        <dbReference type="ARBA" id="ARBA00022741"/>
    </source>
</evidence>
<dbReference type="Pfam" id="PF05496">
    <property type="entry name" value="RuvB_N"/>
    <property type="match status" value="1"/>
</dbReference>
<dbReference type="AlphaFoldDB" id="A0A1F5VUX5"/>
<dbReference type="Gene3D" id="1.10.8.60">
    <property type="match status" value="1"/>
</dbReference>
<dbReference type="InterPro" id="IPR032423">
    <property type="entry name" value="AAA_assoc_2"/>
</dbReference>
<dbReference type="GO" id="GO:0006310">
    <property type="term" value="P:DNA recombination"/>
    <property type="evidence" value="ECO:0007669"/>
    <property type="project" value="InterPro"/>
</dbReference>
<evidence type="ECO:0000256" key="2">
    <source>
        <dbReference type="ARBA" id="ARBA00008959"/>
    </source>
</evidence>
<dbReference type="GO" id="GO:0008047">
    <property type="term" value="F:enzyme activator activity"/>
    <property type="evidence" value="ECO:0007669"/>
    <property type="project" value="TreeGrafter"/>
</dbReference>
<dbReference type="PANTHER" id="PTHR13779">
    <property type="entry name" value="WERNER HELICASE-INTERACTING PROTEIN 1 FAMILY MEMBER"/>
    <property type="match status" value="1"/>
</dbReference>
<accession>A0A1F5VUX5</accession>
<dbReference type="GO" id="GO:0003677">
    <property type="term" value="F:DNA binding"/>
    <property type="evidence" value="ECO:0007669"/>
    <property type="project" value="InterPro"/>
</dbReference>
<evidence type="ECO:0000313" key="8">
    <source>
        <dbReference type="EMBL" id="OGF67219.1"/>
    </source>
</evidence>
<dbReference type="GO" id="GO:0009378">
    <property type="term" value="F:four-way junction helicase activity"/>
    <property type="evidence" value="ECO:0007669"/>
    <property type="project" value="InterPro"/>
</dbReference>
<dbReference type="STRING" id="1817863.A2Y62_03200"/>
<dbReference type="InterPro" id="IPR051314">
    <property type="entry name" value="AAA_ATPase_RarA/MGS1/WRNIP1"/>
</dbReference>
<dbReference type="Gene3D" id="1.10.3710.10">
    <property type="entry name" value="DNA polymerase III clamp loader subunits, C-terminal domain"/>
    <property type="match status" value="1"/>
</dbReference>
<dbReference type="Pfam" id="PF12002">
    <property type="entry name" value="MgsA_C"/>
    <property type="match status" value="1"/>
</dbReference>
<dbReference type="InterPro" id="IPR021886">
    <property type="entry name" value="MgsA_C"/>
</dbReference>
<evidence type="ECO:0000256" key="6">
    <source>
        <dbReference type="ARBA" id="ARBA00022840"/>
    </source>
</evidence>
<dbReference type="CDD" id="cd00009">
    <property type="entry name" value="AAA"/>
    <property type="match status" value="1"/>
</dbReference>
<evidence type="ECO:0000256" key="3">
    <source>
        <dbReference type="ARBA" id="ARBA00020776"/>
    </source>
</evidence>
<keyword evidence="6" id="KW-0067">ATP-binding</keyword>